<protein>
    <recommendedName>
        <fullName evidence="3">DUF3805 domain-containing protein</fullName>
    </recommendedName>
</protein>
<dbReference type="Proteomes" id="UP000315724">
    <property type="component" value="Chromosome"/>
</dbReference>
<keyword evidence="2" id="KW-1185">Reference proteome</keyword>
<evidence type="ECO:0000313" key="1">
    <source>
        <dbReference type="EMBL" id="QDT32804.1"/>
    </source>
</evidence>
<evidence type="ECO:0000313" key="2">
    <source>
        <dbReference type="Proteomes" id="UP000315724"/>
    </source>
</evidence>
<sequence length="150" mass="17398">MSSSEVYREHGIMFTYPSGWSLEESVSDGDDLTISLTDGIAFWTLTLMWERPPIERVLSEAKTAFDEEYDELDALPVQEKISLRDSSGYDISFVCLELINHVYLRCFRTGRFTAFIMYQMTDHEQKYYEPLFKEITESIDADQDGDVFIG</sequence>
<dbReference type="RefSeq" id="WP_145198343.1">
    <property type="nucleotide sequence ID" value="NZ_CP036267.1"/>
</dbReference>
<dbReference type="AlphaFoldDB" id="A0A517QMD7"/>
<dbReference type="KEGG" id="tpol:Mal48_20510"/>
<name>A0A517QMD7_9PLAN</name>
<dbReference type="OrthoDB" id="213056at2"/>
<dbReference type="EMBL" id="CP036267">
    <property type="protein sequence ID" value="QDT32804.1"/>
    <property type="molecule type" value="Genomic_DNA"/>
</dbReference>
<proteinExistence type="predicted"/>
<accession>A0A517QMD7</accession>
<reference evidence="1 2" key="1">
    <citation type="submission" date="2019-02" db="EMBL/GenBank/DDBJ databases">
        <title>Deep-cultivation of Planctomycetes and their phenomic and genomic characterization uncovers novel biology.</title>
        <authorList>
            <person name="Wiegand S."/>
            <person name="Jogler M."/>
            <person name="Boedeker C."/>
            <person name="Pinto D."/>
            <person name="Vollmers J."/>
            <person name="Rivas-Marin E."/>
            <person name="Kohn T."/>
            <person name="Peeters S.H."/>
            <person name="Heuer A."/>
            <person name="Rast P."/>
            <person name="Oberbeckmann S."/>
            <person name="Bunk B."/>
            <person name="Jeske O."/>
            <person name="Meyerdierks A."/>
            <person name="Storesund J.E."/>
            <person name="Kallscheuer N."/>
            <person name="Luecker S."/>
            <person name="Lage O.M."/>
            <person name="Pohl T."/>
            <person name="Merkel B.J."/>
            <person name="Hornburger P."/>
            <person name="Mueller R.-W."/>
            <person name="Bruemmer F."/>
            <person name="Labrenz M."/>
            <person name="Spormann A.M."/>
            <person name="Op den Camp H."/>
            <person name="Overmann J."/>
            <person name="Amann R."/>
            <person name="Jetten M.S.M."/>
            <person name="Mascher T."/>
            <person name="Medema M.H."/>
            <person name="Devos D.P."/>
            <person name="Kaster A.-K."/>
            <person name="Ovreas L."/>
            <person name="Rohde M."/>
            <person name="Galperin M.Y."/>
            <person name="Jogler C."/>
        </authorList>
    </citation>
    <scope>NUCLEOTIDE SEQUENCE [LARGE SCALE GENOMIC DNA]</scope>
    <source>
        <strain evidence="1 2">Mal48</strain>
    </source>
</reference>
<evidence type="ECO:0008006" key="3">
    <source>
        <dbReference type="Google" id="ProtNLM"/>
    </source>
</evidence>
<gene>
    <name evidence="1" type="ORF">Mal48_20510</name>
</gene>
<organism evidence="1 2">
    <name type="scientific">Thalassoglobus polymorphus</name>
    <dbReference type="NCBI Taxonomy" id="2527994"/>
    <lineage>
        <taxon>Bacteria</taxon>
        <taxon>Pseudomonadati</taxon>
        <taxon>Planctomycetota</taxon>
        <taxon>Planctomycetia</taxon>
        <taxon>Planctomycetales</taxon>
        <taxon>Planctomycetaceae</taxon>
        <taxon>Thalassoglobus</taxon>
    </lineage>
</organism>